<feature type="chain" id="PRO_5013109117" description="DUF2460 domain-containing protein" evidence="1">
    <location>
        <begin position="20"/>
        <end position="1125"/>
    </location>
</feature>
<name>A0A1L3JKH6_9FLAO</name>
<feature type="signal peptide" evidence="1">
    <location>
        <begin position="1"/>
        <end position="19"/>
    </location>
</feature>
<dbReference type="STRING" id="1850252.LPB136_09745"/>
<sequence length="1125" mass="130046">MIKKLFFVFLFFFGFFAQAQKISKEFRSKIINIQKDTIQLDSISINPANFKVFTSDKKQLSTSEFQIDFSKAQLIINSKKYNDILVEYYRYPEFITKTYTPFDKKLIVPNTNNDGQLYSLTTNKNKKDIKLFDGLNTQGFIARGITVGNNQNAVTNSSLDLNISGKLSDKVGIRANIFDTNIPLQQNGYSQNVTDFDRIFIEMFSENWRVKAGDVSLKNDNSYFLNFEKQVAGVEVEANLSDRTTVSASGAVVRGRFSAFNLVGIEGNQGPYKLLGPNNEPAIVIVSGSDKVFVNGIQLNRGETKDYVIDYNIAEIRFNTRYPITNDMRIRVEFQYSDRNYTRFITYEKAEYKSDNFSISGHFYNENDAKNQPLQQSLTDDQKQILANAGNDTSLMISESAFLDEYSPNRIQYKKTIVGAVETFEHSTDENDELYTVTFTNVGTNQGDYVIENTIAIGTIFRYAGNNAGNYNPIVKLIAPTSLQIFDINASYNPTEKTTINAELAYSNNDSNLFSSINDSENKRFATKINWQQVLIDKKWQLKSDVDYKYIQDNFTTVQRFQNVEFNRDWNLVNPIGNQHQIGAKFILQNKKNDFVSYGFHHLNFADNFNGSKHEINSKLQFNTTTFSTDGSLLNNTSLVDKDNFFRLKSTIEHSFGKPWAGAFINFETNERKDKNTDEFSNLSHQFKEYETYVGVGDSAKIFAKFGFNYRTNDSVKNNSFTQINNRKTFYIDSKIIQNKTTNLSMYANYRLTENAFAENEKSLNSKIVYNQQFFNNFLNLGTTYETSSGNIARQDYVYVKTEPGQGFYTWIDYNNDGIQQFEEFEIAQFQDQADYLRIALPNLRYVPTQRAKWKQSISINPAGWANKTGVKKTLSHFYNQTYLLIDNEQQRVGDSFNLNPFDLDEDKLLALAFNFRNSVYFNRNLQNYSLTYTYGKSRNKQQYSVGNQENNTFIHQLELQHKLSKFWVLDFKTATSENKLETENFANRNYTISSKEITPKFTFLYNKDHRFSVFYEYVKKENGIENFEQLNQQQFGASYFFISKKRNQISADVTMFLNDFTGNANSPVGYQMLEGLQIGRNYTWNMLFNQKLNSYLNLNLNYLGRKSENSKTIHTGLVQLKAIF</sequence>
<dbReference type="AlphaFoldDB" id="A0A1L3JKH6"/>
<dbReference type="KEGG" id="ten:LPB136_09745"/>
<organism evidence="2 3">
    <name type="scientific">Tenacibaculum todarodis</name>
    <dbReference type="NCBI Taxonomy" id="1850252"/>
    <lineage>
        <taxon>Bacteria</taxon>
        <taxon>Pseudomonadati</taxon>
        <taxon>Bacteroidota</taxon>
        <taxon>Flavobacteriia</taxon>
        <taxon>Flavobacteriales</taxon>
        <taxon>Flavobacteriaceae</taxon>
        <taxon>Tenacibaculum</taxon>
    </lineage>
</organism>
<dbReference type="Proteomes" id="UP000181898">
    <property type="component" value="Chromosome"/>
</dbReference>
<evidence type="ECO:0008006" key="4">
    <source>
        <dbReference type="Google" id="ProtNLM"/>
    </source>
</evidence>
<evidence type="ECO:0000256" key="1">
    <source>
        <dbReference type="SAM" id="SignalP"/>
    </source>
</evidence>
<keyword evidence="1" id="KW-0732">Signal</keyword>
<evidence type="ECO:0000313" key="3">
    <source>
        <dbReference type="Proteomes" id="UP000181898"/>
    </source>
</evidence>
<gene>
    <name evidence="2" type="ORF">LPB136_09745</name>
</gene>
<keyword evidence="3" id="KW-1185">Reference proteome</keyword>
<accession>A0A1L3JKH6</accession>
<dbReference type="RefSeq" id="WP_072556152.1">
    <property type="nucleotide sequence ID" value="NZ_CP018155.1"/>
</dbReference>
<dbReference type="EMBL" id="CP018155">
    <property type="protein sequence ID" value="APG65628.1"/>
    <property type="molecule type" value="Genomic_DNA"/>
</dbReference>
<reference evidence="2 3" key="1">
    <citation type="submission" date="2016-11" db="EMBL/GenBank/DDBJ databases">
        <title>Tenacibaculum sp. LPB0136, isolated from marine environment.</title>
        <authorList>
            <person name="Kim E."/>
            <person name="Yi H."/>
        </authorList>
    </citation>
    <scope>NUCLEOTIDE SEQUENCE [LARGE SCALE GENOMIC DNA]</scope>
    <source>
        <strain evidence="2 3">LPB0136</strain>
    </source>
</reference>
<proteinExistence type="predicted"/>
<evidence type="ECO:0000313" key="2">
    <source>
        <dbReference type="EMBL" id="APG65628.1"/>
    </source>
</evidence>
<dbReference type="OrthoDB" id="9815802at2"/>
<protein>
    <recommendedName>
        <fullName evidence="4">DUF2460 domain-containing protein</fullName>
    </recommendedName>
</protein>